<dbReference type="SUPFAM" id="SSF46955">
    <property type="entry name" value="Putative DNA-binding domain"/>
    <property type="match status" value="1"/>
</dbReference>
<dbReference type="PANTHER" id="PTHR30204:SF97">
    <property type="entry name" value="MERR FAMILY REGULATORY PROTEIN"/>
    <property type="match status" value="1"/>
</dbReference>
<proteinExistence type="predicted"/>
<evidence type="ECO:0000313" key="3">
    <source>
        <dbReference type="EMBL" id="MDT0326936.1"/>
    </source>
</evidence>
<evidence type="ECO:0000259" key="2">
    <source>
        <dbReference type="PROSITE" id="PS50937"/>
    </source>
</evidence>
<organism evidence="3 4">
    <name type="scientific">Nocardiopsis lambiniae</name>
    <dbReference type="NCBI Taxonomy" id="3075539"/>
    <lineage>
        <taxon>Bacteria</taxon>
        <taxon>Bacillati</taxon>
        <taxon>Actinomycetota</taxon>
        <taxon>Actinomycetes</taxon>
        <taxon>Streptosporangiales</taxon>
        <taxon>Nocardiopsidaceae</taxon>
        <taxon>Nocardiopsis</taxon>
    </lineage>
</organism>
<feature type="domain" description="HTH merR-type" evidence="2">
    <location>
        <begin position="1"/>
        <end position="71"/>
    </location>
</feature>
<dbReference type="Pfam" id="PF13411">
    <property type="entry name" value="MerR_1"/>
    <property type="match status" value="1"/>
</dbReference>
<dbReference type="InterPro" id="IPR029442">
    <property type="entry name" value="GyrI-like"/>
</dbReference>
<dbReference type="SUPFAM" id="SSF55136">
    <property type="entry name" value="Probable bacterial effector-binding domain"/>
    <property type="match status" value="1"/>
</dbReference>
<protein>
    <submittedName>
        <fullName evidence="3">MerR family transcriptional regulator</fullName>
    </submittedName>
</protein>
<dbReference type="Gene3D" id="1.10.1660.10">
    <property type="match status" value="1"/>
</dbReference>
<dbReference type="InterPro" id="IPR009061">
    <property type="entry name" value="DNA-bd_dom_put_sf"/>
</dbReference>
<dbReference type="EMBL" id="JAVREP010000001">
    <property type="protein sequence ID" value="MDT0326936.1"/>
    <property type="molecule type" value="Genomic_DNA"/>
</dbReference>
<gene>
    <name evidence="3" type="ORF">RM479_00730</name>
</gene>
<dbReference type="InterPro" id="IPR011256">
    <property type="entry name" value="Reg_factor_effector_dom_sf"/>
</dbReference>
<dbReference type="Pfam" id="PF06445">
    <property type="entry name" value="GyrI-like"/>
    <property type="match status" value="1"/>
</dbReference>
<dbReference type="RefSeq" id="WP_311509715.1">
    <property type="nucleotide sequence ID" value="NZ_JAVREP010000001.1"/>
</dbReference>
<dbReference type="InterPro" id="IPR047057">
    <property type="entry name" value="MerR_fam"/>
</dbReference>
<dbReference type="Gene3D" id="3.20.80.10">
    <property type="entry name" value="Regulatory factor, effector binding domain"/>
    <property type="match status" value="1"/>
</dbReference>
<dbReference type="Proteomes" id="UP001183390">
    <property type="component" value="Unassembled WGS sequence"/>
</dbReference>
<sequence length="278" mass="30254">MFTIGEFASIGRVSVRMLRHYDRIGLLAPARVDPVTGYRSYEVGQLTRLSRIVQLRGFGLGLEDIARIVCDDPDPGREREILRAASAELRRDIVERRARLDRIDAYLRRREGLPAMSTSTTITAEVRWVGPQRIATLTREIPGPGPENVGPVLGPLYPEVAGILATAGIDVGPGIAFYRYDESEEATGMTVTAGFVVPDGVDAAPGLEVSTLPGCEAAVTTHRGEVAGIGETWAALVDWAREHDLGLAGVCREVYWTPGDRPQEEWVTDLVQPVRPAG</sequence>
<dbReference type="InterPro" id="IPR000551">
    <property type="entry name" value="MerR-type_HTH_dom"/>
</dbReference>
<name>A0ABU2M3P8_9ACTN</name>
<dbReference type="SMART" id="SM00422">
    <property type="entry name" value="HTH_MERR"/>
    <property type="match status" value="1"/>
</dbReference>
<accession>A0ABU2M3P8</accession>
<dbReference type="SMART" id="SM00871">
    <property type="entry name" value="AraC_E_bind"/>
    <property type="match status" value="1"/>
</dbReference>
<dbReference type="InterPro" id="IPR010499">
    <property type="entry name" value="AraC_E-bd"/>
</dbReference>
<dbReference type="PANTHER" id="PTHR30204">
    <property type="entry name" value="REDOX-CYCLING DRUG-SENSING TRANSCRIPTIONAL ACTIVATOR SOXR"/>
    <property type="match status" value="1"/>
</dbReference>
<keyword evidence="1" id="KW-0238">DNA-binding</keyword>
<dbReference type="CDD" id="cd01107">
    <property type="entry name" value="HTH_BmrR"/>
    <property type="match status" value="1"/>
</dbReference>
<evidence type="ECO:0000256" key="1">
    <source>
        <dbReference type="ARBA" id="ARBA00023125"/>
    </source>
</evidence>
<keyword evidence="4" id="KW-1185">Reference proteome</keyword>
<comment type="caution">
    <text evidence="3">The sequence shown here is derived from an EMBL/GenBank/DDBJ whole genome shotgun (WGS) entry which is preliminary data.</text>
</comment>
<reference evidence="4" key="1">
    <citation type="submission" date="2023-07" db="EMBL/GenBank/DDBJ databases">
        <title>30 novel species of actinomycetes from the DSMZ collection.</title>
        <authorList>
            <person name="Nouioui I."/>
        </authorList>
    </citation>
    <scope>NUCLEOTIDE SEQUENCE [LARGE SCALE GENOMIC DNA]</scope>
    <source>
        <strain evidence="4">DSM 44743</strain>
    </source>
</reference>
<dbReference type="PROSITE" id="PS50937">
    <property type="entry name" value="HTH_MERR_2"/>
    <property type="match status" value="1"/>
</dbReference>
<evidence type="ECO:0000313" key="4">
    <source>
        <dbReference type="Proteomes" id="UP001183390"/>
    </source>
</evidence>